<dbReference type="AlphaFoldDB" id="D9J278"/>
<keyword evidence="1" id="KW-0238">DNA-binding</keyword>
<organism evidence="4">
    <name type="scientific">Phialocephala turicensis</name>
    <dbReference type="NCBI Taxonomy" id="1105055"/>
    <lineage>
        <taxon>Eukaryota</taxon>
        <taxon>Fungi</taxon>
        <taxon>Dikarya</taxon>
        <taxon>Ascomycota</taxon>
        <taxon>Pezizomycotina</taxon>
        <taxon>Leotiomycetes</taxon>
        <taxon>Helotiales</taxon>
        <taxon>Mollisiaceae</taxon>
        <taxon>Phialocephala</taxon>
        <taxon>Phialocephala fortinii species complex</taxon>
    </lineage>
</organism>
<name>D9J278_9HELO</name>
<dbReference type="PROSITE" id="PS50118">
    <property type="entry name" value="HMG_BOX_2"/>
    <property type="match status" value="1"/>
</dbReference>
<keyword evidence="1" id="KW-0539">Nucleus</keyword>
<evidence type="ECO:0000256" key="2">
    <source>
        <dbReference type="SAM" id="MobiDB-lite"/>
    </source>
</evidence>
<protein>
    <submittedName>
        <fullName evidence="4">MAT1-1-3</fullName>
    </submittedName>
</protein>
<feature type="region of interest" description="Disordered" evidence="2">
    <location>
        <begin position="253"/>
        <end position="274"/>
    </location>
</feature>
<dbReference type="InterPro" id="IPR009071">
    <property type="entry name" value="HMG_box_dom"/>
</dbReference>
<evidence type="ECO:0000256" key="1">
    <source>
        <dbReference type="PROSITE-ProRule" id="PRU00267"/>
    </source>
</evidence>
<dbReference type="Pfam" id="PF00505">
    <property type="entry name" value="HMG_box"/>
    <property type="match status" value="1"/>
</dbReference>
<dbReference type="CDD" id="cd01389">
    <property type="entry name" value="HMG-box_ROX1-like"/>
    <property type="match status" value="1"/>
</dbReference>
<dbReference type="SMART" id="SM00398">
    <property type="entry name" value="HMG"/>
    <property type="match status" value="1"/>
</dbReference>
<accession>D9J278</accession>
<evidence type="ECO:0000259" key="3">
    <source>
        <dbReference type="PROSITE" id="PS50118"/>
    </source>
</evidence>
<dbReference type="Gene3D" id="1.10.30.10">
    <property type="entry name" value="High mobility group box domain"/>
    <property type="match status" value="1"/>
</dbReference>
<sequence>MSAINHPAPNTMQNVPGAQAIWSHRNNVIFHCFNMPAYIVNQLLEQAASGQKVGFGVPANIINNQAGVNFLEALHMRVEIISGKRAYTHFIPANDADGLNNGALYRVGPMEDEEDLEVTSGHLVMGRGLDSLVTDPQNFAIYFSVNGVPPQFATLPSTPPAPRRTYPVFPYINKKGRLITKTGKPRNGWIIYRASRHDAAKLAYPDRSTAELSSIIQGEWQNMDAEIKELYADMAQAEKLTHFTTYPGYEVKPRKSSEIQRRRTGKSLRVAAGPGAEYLSDEELE</sequence>
<evidence type="ECO:0000313" key="4">
    <source>
        <dbReference type="EMBL" id="ADJ38437.1"/>
    </source>
</evidence>
<feature type="domain" description="HMG box" evidence="3">
    <location>
        <begin position="182"/>
        <end position="250"/>
    </location>
</feature>
<dbReference type="GO" id="GO:0003677">
    <property type="term" value="F:DNA binding"/>
    <property type="evidence" value="ECO:0007669"/>
    <property type="project" value="UniProtKB-UniRule"/>
</dbReference>
<dbReference type="SUPFAM" id="SSF47095">
    <property type="entry name" value="HMG-box"/>
    <property type="match status" value="1"/>
</dbReference>
<gene>
    <name evidence="4" type="primary">MAT1-1-3</name>
</gene>
<feature type="DNA-binding region" description="HMG box" evidence="1">
    <location>
        <begin position="182"/>
        <end position="250"/>
    </location>
</feature>
<reference evidence="4" key="1">
    <citation type="journal article" date="2010" name="Fungal Genet. Biol.">
        <title>Characterization of the mating type (MAT) locus in the Phialocephala fortinii s.l. -Acephala applanata species complex.</title>
        <authorList>
            <person name="Zaffarano P.L."/>
            <person name="Duo A."/>
            <person name="Grunig C.R."/>
        </authorList>
    </citation>
    <scope>NUCLEOTIDE SEQUENCE</scope>
    <source>
        <strain evidence="4">120_2</strain>
    </source>
</reference>
<dbReference type="GO" id="GO:0005634">
    <property type="term" value="C:nucleus"/>
    <property type="evidence" value="ECO:0007669"/>
    <property type="project" value="UniProtKB-UniRule"/>
</dbReference>
<proteinExistence type="predicted"/>
<dbReference type="InterPro" id="IPR036910">
    <property type="entry name" value="HMG_box_dom_sf"/>
</dbReference>
<dbReference type="EMBL" id="HM347273">
    <property type="protein sequence ID" value="ADJ38437.1"/>
    <property type="molecule type" value="Genomic_DNA"/>
</dbReference>